<dbReference type="AlphaFoldDB" id="E3L081"/>
<dbReference type="SMART" id="SM01029">
    <property type="entry name" value="BetaGal_dom2"/>
    <property type="match status" value="1"/>
</dbReference>
<dbReference type="InterPro" id="IPR037110">
    <property type="entry name" value="Betagal_dom2_sf"/>
</dbReference>
<evidence type="ECO:0000256" key="4">
    <source>
        <dbReference type="ARBA" id="ARBA00022729"/>
    </source>
</evidence>
<dbReference type="SUPFAM" id="SSF49785">
    <property type="entry name" value="Galactose-binding domain-like"/>
    <property type="match status" value="2"/>
</dbReference>
<keyword evidence="5" id="KW-0378">Hydrolase</keyword>
<dbReference type="RefSeq" id="XP_003334387.2">
    <property type="nucleotide sequence ID" value="XM_003334339.2"/>
</dbReference>
<dbReference type="InterPro" id="IPR001944">
    <property type="entry name" value="Glycoside_Hdrlase_35"/>
</dbReference>
<reference evidence="12" key="2">
    <citation type="journal article" date="2011" name="Proc. Natl. Acad. Sci. U.S.A.">
        <title>Obligate biotrophy features unraveled by the genomic analysis of rust fungi.</title>
        <authorList>
            <person name="Duplessis S."/>
            <person name="Cuomo C.A."/>
            <person name="Lin Y.-C."/>
            <person name="Aerts A."/>
            <person name="Tisserant E."/>
            <person name="Veneault-Fourrey C."/>
            <person name="Joly D.L."/>
            <person name="Hacquard S."/>
            <person name="Amselem J."/>
            <person name="Cantarel B.L."/>
            <person name="Chiu R."/>
            <person name="Coutinho P.M."/>
            <person name="Feau N."/>
            <person name="Field M."/>
            <person name="Frey P."/>
            <person name="Gelhaye E."/>
            <person name="Goldberg J."/>
            <person name="Grabherr M.G."/>
            <person name="Kodira C.D."/>
            <person name="Kohler A."/>
            <person name="Kuees U."/>
            <person name="Lindquist E.A."/>
            <person name="Lucas S.M."/>
            <person name="Mago R."/>
            <person name="Mauceli E."/>
            <person name="Morin E."/>
            <person name="Murat C."/>
            <person name="Pangilinan J.L."/>
            <person name="Park R."/>
            <person name="Pearson M."/>
            <person name="Quesneville H."/>
            <person name="Rouhier N."/>
            <person name="Sakthikumar S."/>
            <person name="Salamov A.A."/>
            <person name="Schmutz J."/>
            <person name="Selles B."/>
            <person name="Shapiro H."/>
            <person name="Tanguay P."/>
            <person name="Tuskan G.A."/>
            <person name="Henrissat B."/>
            <person name="Van de Peer Y."/>
            <person name="Rouze P."/>
            <person name="Ellis J.G."/>
            <person name="Dodds P.N."/>
            <person name="Schein J.E."/>
            <person name="Zhong S."/>
            <person name="Hamelin R.C."/>
            <person name="Grigoriev I.V."/>
            <person name="Szabo L.J."/>
            <person name="Martin F."/>
        </authorList>
    </citation>
    <scope>NUCLEOTIDE SEQUENCE [LARGE SCALE GENOMIC DNA]</scope>
    <source>
        <strain evidence="12">CRL 75-36-700-3 / race SCCL</strain>
    </source>
</reference>
<feature type="signal peptide" evidence="9">
    <location>
        <begin position="1"/>
        <end position="18"/>
    </location>
</feature>
<dbReference type="GeneID" id="10545863"/>
<evidence type="ECO:0000313" key="12">
    <source>
        <dbReference type="Proteomes" id="UP000008783"/>
    </source>
</evidence>
<dbReference type="Pfam" id="PF01301">
    <property type="entry name" value="Glyco_hydro_35"/>
    <property type="match status" value="1"/>
</dbReference>
<feature type="domain" description="Beta-galactosidase" evidence="10">
    <location>
        <begin position="386"/>
        <end position="552"/>
    </location>
</feature>
<evidence type="ECO:0000256" key="6">
    <source>
        <dbReference type="ARBA" id="ARBA00023180"/>
    </source>
</evidence>
<dbReference type="KEGG" id="pgr:PGTG_16256"/>
<gene>
    <name evidence="11" type="ORF">PGTG_16256</name>
</gene>
<dbReference type="Proteomes" id="UP000008783">
    <property type="component" value="Unassembled WGS sequence"/>
</dbReference>
<dbReference type="PANTHER" id="PTHR23421">
    <property type="entry name" value="BETA-GALACTOSIDASE RELATED"/>
    <property type="match status" value="1"/>
</dbReference>
<dbReference type="VEuPathDB" id="FungiDB:PGTG_16256"/>
<evidence type="ECO:0000313" key="11">
    <source>
        <dbReference type="EMBL" id="EFP89968.2"/>
    </source>
</evidence>
<evidence type="ECO:0000256" key="9">
    <source>
        <dbReference type="SAM" id="SignalP"/>
    </source>
</evidence>
<protein>
    <recommendedName>
        <fullName evidence="3">beta-galactosidase</fullName>
        <ecNumber evidence="3">3.2.1.23</ecNumber>
    </recommendedName>
</protein>
<dbReference type="SUPFAM" id="SSF117100">
    <property type="entry name" value="Beta-galactosidase LacA, domain 3"/>
    <property type="match status" value="1"/>
</dbReference>
<dbReference type="Gene3D" id="2.60.120.260">
    <property type="entry name" value="Galactose-binding domain-like"/>
    <property type="match status" value="2"/>
</dbReference>
<dbReference type="EMBL" id="DS178327">
    <property type="protein sequence ID" value="EFP89968.2"/>
    <property type="molecule type" value="Genomic_DNA"/>
</dbReference>
<dbReference type="SUPFAM" id="SSF51011">
    <property type="entry name" value="Glycosyl hydrolase domain"/>
    <property type="match status" value="1"/>
</dbReference>
<dbReference type="InterPro" id="IPR031330">
    <property type="entry name" value="Gly_Hdrlase_35_cat"/>
</dbReference>
<dbReference type="Gene3D" id="2.102.20.10">
    <property type="entry name" value="Beta-galactosidase, domain 2"/>
    <property type="match status" value="1"/>
</dbReference>
<comment type="similarity">
    <text evidence="2 8">Belongs to the glycosyl hydrolase 35 family.</text>
</comment>
<name>E3L081_PUCGT</name>
<reference key="1">
    <citation type="submission" date="2007-01" db="EMBL/GenBank/DDBJ databases">
        <title>The Genome Sequence of Puccinia graminis f. sp. tritici Strain CRL 75-36-700-3.</title>
        <authorList>
            <consortium name="The Broad Institute Genome Sequencing Platform"/>
            <person name="Birren B."/>
            <person name="Lander E."/>
            <person name="Galagan J."/>
            <person name="Nusbaum C."/>
            <person name="Devon K."/>
            <person name="Cuomo C."/>
            <person name="Jaffe D."/>
            <person name="Butler J."/>
            <person name="Alvarez P."/>
            <person name="Gnerre S."/>
            <person name="Grabherr M."/>
            <person name="Mauceli E."/>
            <person name="Brockman W."/>
            <person name="Young S."/>
            <person name="LaButti K."/>
            <person name="Sykes S."/>
            <person name="DeCaprio D."/>
            <person name="Crawford M."/>
            <person name="Koehrsen M."/>
            <person name="Engels R."/>
            <person name="Montgomery P."/>
            <person name="Pearson M."/>
            <person name="Howarth C."/>
            <person name="Larson L."/>
            <person name="White J."/>
            <person name="Zeng Q."/>
            <person name="Kodira C."/>
            <person name="Yandava C."/>
            <person name="Alvarado L."/>
            <person name="O'Leary S."/>
            <person name="Szabo L."/>
            <person name="Dean R."/>
            <person name="Schein J."/>
        </authorList>
    </citation>
    <scope>NUCLEOTIDE SEQUENCE</scope>
    <source>
        <strain>CRL 75-36-700-3</strain>
    </source>
</reference>
<evidence type="ECO:0000256" key="3">
    <source>
        <dbReference type="ARBA" id="ARBA00012756"/>
    </source>
</evidence>
<dbReference type="HOGENOM" id="CLU_005732_2_0_1"/>
<evidence type="ECO:0000256" key="5">
    <source>
        <dbReference type="ARBA" id="ARBA00022801"/>
    </source>
</evidence>
<dbReference type="GO" id="GO:0004565">
    <property type="term" value="F:beta-galactosidase activity"/>
    <property type="evidence" value="ECO:0000318"/>
    <property type="project" value="GO_Central"/>
</dbReference>
<evidence type="ECO:0000256" key="1">
    <source>
        <dbReference type="ARBA" id="ARBA00001412"/>
    </source>
</evidence>
<dbReference type="Pfam" id="PF13364">
    <property type="entry name" value="BetaGal_ABD2"/>
    <property type="match status" value="2"/>
</dbReference>
<dbReference type="InterPro" id="IPR017853">
    <property type="entry name" value="GH"/>
</dbReference>
<dbReference type="InterPro" id="IPR025300">
    <property type="entry name" value="BetaGal_jelly_roll_dom"/>
</dbReference>
<comment type="catalytic activity">
    <reaction evidence="1">
        <text>Hydrolysis of terminal non-reducing beta-D-galactose residues in beta-D-galactosides.</text>
        <dbReference type="EC" id="3.2.1.23"/>
    </reaction>
</comment>
<evidence type="ECO:0000259" key="10">
    <source>
        <dbReference type="SMART" id="SM01029"/>
    </source>
</evidence>
<dbReference type="InterPro" id="IPR025972">
    <property type="entry name" value="BetaGal_dom3"/>
</dbReference>
<sequence length="1074" mass="120810">MNLRFALLALGLFRCGAALSERRDAQSQSVVSWDRHSILLRGERIFIQSGEFHTWRLPVVSQWTDILQKFTAAGLNTVSIYGKSIFNTLESIRGLVNPINGTTDWSGFKSLQPLFDAARSAGLFVIVRPGPYINAGGIPGWVTTLSCPLRTNATEFDRSWRQYWDEMIDHIVLNQIGLPNGTIIGVQVENEYLTDAHSSQGQPAGKDQYMQDLADALADKGIVVPLTVNDAGMDRNYATGRGSVDIYGFDSYPQSFDCSEPTRWKPVVEAYREYQDSLHLESPLFIPECAFSFWLIALTGPEFESVFYLNNLAANIKMINYYMLYGGTNWGQLAFPGTYTSYDYGSAISEDRTLNEKYTELKRQSLFLRSSKEFYETEVVGDSKRDPNYFDGESGNHAFVTELRNPTSGAGFYIVRALNSTSIKATKFRLNVLTSVGLKQLPEITLSPRQSRILVTDYQISSGSENLDGPRPIKLLYTTSSVLLSARIGGHDVLYLFSNGDEQASQDIEHAETSLLKIANLESGYWTRSFPEAGQASSFQISSQDNTDGYRKINWRIRDGDAIFALGAQDSLVLMTSKRMAGEVWNPILVQADSFSPPTSVLIWGPWLVRNASISMTENSKKSVLRIWGDLEEGLRKEVIIYIGGLAIGAVEWNGKKIHNISRAPQSDFLSFVYYPNSFKSSMDNKLNNQLTQVGSRIDLQTLHWSYRDSLPEIESTFSDEKWTEATIEDSNNHYKKLYGKYYLYACDYGFCNGATIWRGHFLHKCQSFFQDQHQVRLDVQKESPMLGINLTVAGGDFFAASVWLNDVFLGSLPNSTSKSDPKSYSKTLMNTFHFPPGSLKKCRANIITVVQDSMGMDQTEDGFSDTVKHPRGILGYKFEGRGVEDSLGEISWKVQGQLGGFYKLPDADRGIYNENGFYSIRSGWHLPGYDGQDSSKWRALSPISHGLKTAGIGFYRTIVKLDLEPGYDVILSFHFRQPQANQGRYRVEFWVNGWHMGKFVSHLGPQTRFPVHQGILNYQADNYFTLTLWALDEDGAKISGLELVVDKILEGGIGPIENHHPPYNHSMRNPLDY</sequence>
<dbReference type="InterPro" id="IPR008979">
    <property type="entry name" value="Galactose-bd-like_sf"/>
</dbReference>
<dbReference type="Gene3D" id="2.60.390.10">
    <property type="entry name" value="Beta-galactosidase, domain 3"/>
    <property type="match status" value="1"/>
</dbReference>
<dbReference type="OrthoDB" id="1657402at2759"/>
<dbReference type="SUPFAM" id="SSF51445">
    <property type="entry name" value="(Trans)glycosidases"/>
    <property type="match status" value="1"/>
</dbReference>
<dbReference type="InterPro" id="IPR036833">
    <property type="entry name" value="BetaGal_dom3_sf"/>
</dbReference>
<dbReference type="Pfam" id="PF13363">
    <property type="entry name" value="BetaGal_dom3"/>
    <property type="match status" value="1"/>
</dbReference>
<dbReference type="PRINTS" id="PR00742">
    <property type="entry name" value="GLHYDRLASE35"/>
</dbReference>
<evidence type="ECO:0000256" key="8">
    <source>
        <dbReference type="RuleBase" id="RU003679"/>
    </source>
</evidence>
<organism evidence="11 12">
    <name type="scientific">Puccinia graminis f. sp. tritici (strain CRL 75-36-700-3 / race SCCL)</name>
    <name type="common">Black stem rust fungus</name>
    <dbReference type="NCBI Taxonomy" id="418459"/>
    <lineage>
        <taxon>Eukaryota</taxon>
        <taxon>Fungi</taxon>
        <taxon>Dikarya</taxon>
        <taxon>Basidiomycota</taxon>
        <taxon>Pucciniomycotina</taxon>
        <taxon>Pucciniomycetes</taxon>
        <taxon>Pucciniales</taxon>
        <taxon>Pucciniaceae</taxon>
        <taxon>Puccinia</taxon>
    </lineage>
</organism>
<dbReference type="GO" id="GO:0019388">
    <property type="term" value="P:galactose catabolic process"/>
    <property type="evidence" value="ECO:0000318"/>
    <property type="project" value="GO_Central"/>
</dbReference>
<keyword evidence="7" id="KW-0326">Glycosidase</keyword>
<keyword evidence="12" id="KW-1185">Reference proteome</keyword>
<dbReference type="InterPro" id="IPR018954">
    <property type="entry name" value="Betagal_dom2"/>
</dbReference>
<keyword evidence="4 9" id="KW-0732">Signal</keyword>
<dbReference type="STRING" id="418459.E3L081"/>
<dbReference type="InParanoid" id="E3L081"/>
<dbReference type="FunFam" id="2.60.120.260:FF:000302">
    <property type="entry name" value="Beta-galactosidase"/>
    <property type="match status" value="1"/>
</dbReference>
<proteinExistence type="inferred from homology"/>
<evidence type="ECO:0000256" key="7">
    <source>
        <dbReference type="ARBA" id="ARBA00023295"/>
    </source>
</evidence>
<accession>E3L081</accession>
<dbReference type="Pfam" id="PF10435">
    <property type="entry name" value="BetaGal_dom2"/>
    <property type="match status" value="1"/>
</dbReference>
<evidence type="ECO:0000256" key="2">
    <source>
        <dbReference type="ARBA" id="ARBA00009809"/>
    </source>
</evidence>
<dbReference type="EC" id="3.2.1.23" evidence="3"/>
<keyword evidence="6" id="KW-0325">Glycoprotein</keyword>
<feature type="chain" id="PRO_5003172355" description="beta-galactosidase" evidence="9">
    <location>
        <begin position="19"/>
        <end position="1074"/>
    </location>
</feature>
<dbReference type="GO" id="GO:0005773">
    <property type="term" value="C:vacuole"/>
    <property type="evidence" value="ECO:0000318"/>
    <property type="project" value="GO_Central"/>
</dbReference>
<dbReference type="Gene3D" id="3.20.20.80">
    <property type="entry name" value="Glycosidases"/>
    <property type="match status" value="1"/>
</dbReference>